<accession>A0ABP2Y884</accession>
<dbReference type="Proteomes" id="UP000016660">
    <property type="component" value="Unassembled WGS sequence"/>
</dbReference>
<evidence type="ECO:0000313" key="1">
    <source>
        <dbReference type="EMBL" id="ERJ77459.1"/>
    </source>
</evidence>
<keyword evidence="2" id="KW-1185">Reference proteome</keyword>
<protein>
    <submittedName>
        <fullName evidence="1">Uncharacterized protein</fullName>
    </submittedName>
</protein>
<proteinExistence type="predicted"/>
<reference evidence="1 2" key="1">
    <citation type="submission" date="2013-06" db="EMBL/GenBank/DDBJ databases">
        <authorList>
            <person name="Weinstock G."/>
            <person name="Sodergren E."/>
            <person name="Lobos E.A."/>
            <person name="Fulton L."/>
            <person name="Fulton R."/>
            <person name="Courtney L."/>
            <person name="Fronick C."/>
            <person name="O'Laughlin M."/>
            <person name="Godfrey J."/>
            <person name="Wilson R.M."/>
            <person name="Miner T."/>
            <person name="Farmer C."/>
            <person name="Delehaunty K."/>
            <person name="Cordes M."/>
            <person name="Minx P."/>
            <person name="Tomlinson C."/>
            <person name="Chen J."/>
            <person name="Wollam A."/>
            <person name="Pepin K.H."/>
            <person name="Bhonagiri V."/>
            <person name="Zhang X."/>
            <person name="Warren W."/>
            <person name="Mitreva M."/>
            <person name="Mardis E.R."/>
            <person name="Wilson R.K."/>
        </authorList>
    </citation>
    <scope>NUCLEOTIDE SEQUENCE [LARGE SCALE GENOMIC DNA]</scope>
    <source>
        <strain evidence="1 2">ATCC 29426</strain>
    </source>
</reference>
<organism evidence="1 2">
    <name type="scientific">Prevotella disiens JCM 6334 = ATCC 29426</name>
    <dbReference type="NCBI Taxonomy" id="1235811"/>
    <lineage>
        <taxon>Bacteria</taxon>
        <taxon>Pseudomonadati</taxon>
        <taxon>Bacteroidota</taxon>
        <taxon>Bacteroidia</taxon>
        <taxon>Bacteroidales</taxon>
        <taxon>Prevotellaceae</taxon>
        <taxon>Prevotella</taxon>
    </lineage>
</organism>
<comment type="caution">
    <text evidence="1">The sequence shown here is derived from an EMBL/GenBank/DDBJ whole genome shotgun (WGS) entry which is preliminary data.</text>
</comment>
<sequence>MQQKKRSKKVLQYLSKIRPIVSLFKTGSFELQNLLFFTSKQ</sequence>
<dbReference type="EMBL" id="AWUY01000076">
    <property type="protein sequence ID" value="ERJ77459.1"/>
    <property type="molecule type" value="Genomic_DNA"/>
</dbReference>
<gene>
    <name evidence="1" type="ORF">HMPREF0653_01083</name>
</gene>
<name>A0ABP2Y884_9BACT</name>
<evidence type="ECO:0000313" key="2">
    <source>
        <dbReference type="Proteomes" id="UP000016660"/>
    </source>
</evidence>